<dbReference type="OrthoDB" id="3772855at2"/>
<dbReference type="RefSeq" id="WP_090859785.1">
    <property type="nucleotide sequence ID" value="NZ_FMZM01000011.1"/>
</dbReference>
<keyword evidence="4" id="KW-1185">Reference proteome</keyword>
<feature type="chain" id="PRO_5039537463" evidence="2">
    <location>
        <begin position="18"/>
        <end position="489"/>
    </location>
</feature>
<evidence type="ECO:0000256" key="1">
    <source>
        <dbReference type="SAM" id="MobiDB-lite"/>
    </source>
</evidence>
<organism evidence="3 4">
    <name type="scientific">Nocardioides lianchengensis</name>
    <dbReference type="NCBI Taxonomy" id="1045774"/>
    <lineage>
        <taxon>Bacteria</taxon>
        <taxon>Bacillati</taxon>
        <taxon>Actinomycetota</taxon>
        <taxon>Actinomycetes</taxon>
        <taxon>Propionibacteriales</taxon>
        <taxon>Nocardioidaceae</taxon>
        <taxon>Nocardioides</taxon>
    </lineage>
</organism>
<sequence length="489" mass="49851">MRRTTLLVSLLTATALAASGLAGGGTASADPPSPAVSAAPAERGGPGVWSKLSTGTVGTIHEASLYRTADRVLHVVYPRSEPENKASLGHAAVRPSGTTALQNSILTPWSIVDATPAVVGGPDGGLRVLFGGQRSTVTGEPYNEGQMYHLTAPAAGTTWTLQTSTVGQSHNAYASYGTAATALADGTPIAAYPLNSTITWHVGTENGPDQSFEVAGCCAYDLAMVRSGGDVWLAWYGNGGSAATNGTFVRRIHPSLGPVLKAPGSSVGADSLQTGRVALAARAGGGVYAAYCSGYPTCTSVRLWKVGAGGAAVVPGSGGAGTVGLGAAPGGRLWVAWGTDPGVVRAVRTDPTATRFGAVRAVGAPAGRTRVYALGVDGGTGRGDVVVNPGDGFWHTQVLAGLTLKASPTTWRAGRKRAVRFTVTDAGNRVAGARVTMAGRACTTGTQGTCRVVLPKRTRPGRKVVRATRTEYAPATVVLKVKKAKKKRR</sequence>
<evidence type="ECO:0000313" key="4">
    <source>
        <dbReference type="Proteomes" id="UP000199034"/>
    </source>
</evidence>
<dbReference type="EMBL" id="FMZM01000011">
    <property type="protein sequence ID" value="SDD81469.1"/>
    <property type="molecule type" value="Genomic_DNA"/>
</dbReference>
<dbReference type="Proteomes" id="UP000199034">
    <property type="component" value="Unassembled WGS sequence"/>
</dbReference>
<gene>
    <name evidence="3" type="ORF">SAMN05421872_11178</name>
</gene>
<feature type="compositionally biased region" description="Low complexity" evidence="1">
    <location>
        <begin position="27"/>
        <end position="41"/>
    </location>
</feature>
<name>A0A1G6XTF0_9ACTN</name>
<accession>A0A1G6XTF0</accession>
<feature type="region of interest" description="Disordered" evidence="1">
    <location>
        <begin position="22"/>
        <end position="49"/>
    </location>
</feature>
<feature type="signal peptide" evidence="2">
    <location>
        <begin position="1"/>
        <end position="17"/>
    </location>
</feature>
<dbReference type="AlphaFoldDB" id="A0A1G6XTF0"/>
<keyword evidence="2" id="KW-0732">Signal</keyword>
<evidence type="ECO:0000313" key="3">
    <source>
        <dbReference type="EMBL" id="SDD81469.1"/>
    </source>
</evidence>
<reference evidence="3 4" key="1">
    <citation type="submission" date="2016-10" db="EMBL/GenBank/DDBJ databases">
        <authorList>
            <person name="de Groot N.N."/>
        </authorList>
    </citation>
    <scope>NUCLEOTIDE SEQUENCE [LARGE SCALE GENOMIC DNA]</scope>
    <source>
        <strain evidence="3 4">CGMCC 4.6858</strain>
    </source>
</reference>
<proteinExistence type="predicted"/>
<protein>
    <submittedName>
        <fullName evidence="3">Uncharacterized protein</fullName>
    </submittedName>
</protein>
<evidence type="ECO:0000256" key="2">
    <source>
        <dbReference type="SAM" id="SignalP"/>
    </source>
</evidence>